<dbReference type="Proteomes" id="UP000253508">
    <property type="component" value="Unassembled WGS sequence"/>
</dbReference>
<gene>
    <name evidence="2" type="ORF">DTO57_03385</name>
</gene>
<accession>A0A367Y741</accession>
<name>A0A367Y741_9MICO</name>
<dbReference type="RefSeq" id="WP_114116788.1">
    <property type="nucleotide sequence ID" value="NZ_BMHU01000001.1"/>
</dbReference>
<keyword evidence="3" id="KW-1185">Reference proteome</keyword>
<sequence>MTMIDQRREAMLGATMQIKVYLPVETFRELVGHARERNIEVGELVSRLAVASIKPKPTAHAPVPEAQKPGLAGPRDPITPEVLFYALDLRNNTSMTWEQIADKVGYSRGGLYVAMKKAGLR</sequence>
<evidence type="ECO:0000313" key="3">
    <source>
        <dbReference type="Proteomes" id="UP000253508"/>
    </source>
</evidence>
<evidence type="ECO:0000256" key="1">
    <source>
        <dbReference type="SAM" id="MobiDB-lite"/>
    </source>
</evidence>
<reference evidence="2 3" key="1">
    <citation type="submission" date="2018-07" db="EMBL/GenBank/DDBJ databases">
        <title>Microbacterium endoborsara sp. nov., a novel actinobacterium isolated from Borszczowia aralocaspica.</title>
        <authorList>
            <person name="An D."/>
        </authorList>
    </citation>
    <scope>NUCLEOTIDE SEQUENCE [LARGE SCALE GENOMIC DNA]</scope>
    <source>
        <strain evidence="2 3">C1.15228</strain>
    </source>
</reference>
<organism evidence="2 3">
    <name type="scientific">Microbacterium sorbitolivorans</name>
    <dbReference type="NCBI Taxonomy" id="1867410"/>
    <lineage>
        <taxon>Bacteria</taxon>
        <taxon>Bacillati</taxon>
        <taxon>Actinomycetota</taxon>
        <taxon>Actinomycetes</taxon>
        <taxon>Micrococcales</taxon>
        <taxon>Microbacteriaceae</taxon>
        <taxon>Microbacterium</taxon>
    </lineage>
</organism>
<feature type="region of interest" description="Disordered" evidence="1">
    <location>
        <begin position="55"/>
        <end position="75"/>
    </location>
</feature>
<proteinExistence type="predicted"/>
<evidence type="ECO:0000313" key="2">
    <source>
        <dbReference type="EMBL" id="RCK61683.1"/>
    </source>
</evidence>
<dbReference type="AlphaFoldDB" id="A0A367Y741"/>
<comment type="caution">
    <text evidence="2">The sequence shown here is derived from an EMBL/GenBank/DDBJ whole genome shotgun (WGS) entry which is preliminary data.</text>
</comment>
<protein>
    <submittedName>
        <fullName evidence="2">Uncharacterized protein</fullName>
    </submittedName>
</protein>
<dbReference type="EMBL" id="QORO01000001">
    <property type="protein sequence ID" value="RCK61683.1"/>
    <property type="molecule type" value="Genomic_DNA"/>
</dbReference>